<evidence type="ECO:0008006" key="4">
    <source>
        <dbReference type="Google" id="ProtNLM"/>
    </source>
</evidence>
<evidence type="ECO:0000313" key="2">
    <source>
        <dbReference type="EMBL" id="EGC28385.1"/>
    </source>
</evidence>
<feature type="compositionally biased region" description="Low complexity" evidence="1">
    <location>
        <begin position="145"/>
        <end position="176"/>
    </location>
</feature>
<dbReference type="AlphaFoldDB" id="F1A5Z5"/>
<gene>
    <name evidence="2" type="ORF">DICPUDRAFT_44318</name>
</gene>
<proteinExistence type="predicted"/>
<dbReference type="Proteomes" id="UP000001064">
    <property type="component" value="Unassembled WGS sequence"/>
</dbReference>
<dbReference type="GeneID" id="10511044"/>
<sequence>MSYNNRKTTTTTTTANLNNSISSDGSATANAQNLEKILEKIKECNYTLVNSITATEAIQKEKDALKEQLEKYGKIKDEKRIKKLQYNISLQTETLMKALFELDSLTIQGHIKHSHKIKKERKKEKKQQRQFEEDDDDLFDDSGRSRSGSNSTSNTSSSNFSESESDSGSSGSSSSETDSDEYLPKFGPHKLRKYRKQIVNRVMRLIEYLDTLSTETKEIKSKNDQVASKDQQTPDINDTEKPRLNAQSKSYQPQSFYQHKHQKKDDVPMSQNKPTIGSNRSNSYNNLHSQQQQPQQPYRHYNNNHSRQPSFEFDSPFEFKDFQIPDDNLHPFGEEEENNFDMDNFESPSSTLNRYRSNSNREGYNNRLFRW</sequence>
<dbReference type="OMA" id="PRMFRRF"/>
<keyword evidence="3" id="KW-1185">Reference proteome</keyword>
<feature type="region of interest" description="Disordered" evidence="1">
    <location>
        <begin position="331"/>
        <end position="358"/>
    </location>
</feature>
<name>F1A5Z5_DICPU</name>
<feature type="compositionally biased region" description="Polar residues" evidence="1">
    <location>
        <begin position="224"/>
        <end position="236"/>
    </location>
</feature>
<dbReference type="FunCoup" id="F1A5Z5">
    <property type="interactions" value="398"/>
</dbReference>
<feature type="compositionally biased region" description="Basic residues" evidence="1">
    <location>
        <begin position="111"/>
        <end position="128"/>
    </location>
</feature>
<protein>
    <recommendedName>
        <fullName evidence="4">BAG domain-containing protein</fullName>
    </recommendedName>
</protein>
<dbReference type="KEGG" id="dpp:DICPUDRAFT_44318"/>
<dbReference type="VEuPathDB" id="AmoebaDB:DICPUDRAFT_44318"/>
<feature type="compositionally biased region" description="Acidic residues" evidence="1">
    <location>
        <begin position="334"/>
        <end position="344"/>
    </location>
</feature>
<feature type="region of interest" description="Disordered" evidence="1">
    <location>
        <begin position="219"/>
        <end position="309"/>
    </location>
</feature>
<feature type="region of interest" description="Disordered" evidence="1">
    <location>
        <begin position="111"/>
        <end position="186"/>
    </location>
</feature>
<dbReference type="EMBL" id="GL871655">
    <property type="protein sequence ID" value="EGC28385.1"/>
    <property type="molecule type" value="Genomic_DNA"/>
</dbReference>
<feature type="compositionally biased region" description="Polar residues" evidence="1">
    <location>
        <begin position="269"/>
        <end position="289"/>
    </location>
</feature>
<evidence type="ECO:0000313" key="3">
    <source>
        <dbReference type="Proteomes" id="UP000001064"/>
    </source>
</evidence>
<feature type="compositionally biased region" description="Polar residues" evidence="1">
    <location>
        <begin position="245"/>
        <end position="257"/>
    </location>
</feature>
<dbReference type="RefSeq" id="XP_003295089.1">
    <property type="nucleotide sequence ID" value="XM_003295041.1"/>
</dbReference>
<accession>F1A5Z5</accession>
<dbReference type="eggNOG" id="ENOG502RE7K">
    <property type="taxonomic scope" value="Eukaryota"/>
</dbReference>
<evidence type="ECO:0000256" key="1">
    <source>
        <dbReference type="SAM" id="MobiDB-lite"/>
    </source>
</evidence>
<dbReference type="OrthoDB" id="21307at2759"/>
<feature type="compositionally biased region" description="Polar residues" evidence="1">
    <location>
        <begin position="347"/>
        <end position="358"/>
    </location>
</feature>
<reference evidence="3" key="1">
    <citation type="journal article" date="2011" name="Genome Biol.">
        <title>Comparative genomics of the social amoebae Dictyostelium discoideum and Dictyostelium purpureum.</title>
        <authorList>
            <consortium name="US DOE Joint Genome Institute (JGI-PGF)"/>
            <person name="Sucgang R."/>
            <person name="Kuo A."/>
            <person name="Tian X."/>
            <person name="Salerno W."/>
            <person name="Parikh A."/>
            <person name="Feasley C.L."/>
            <person name="Dalin E."/>
            <person name="Tu H."/>
            <person name="Huang E."/>
            <person name="Barry K."/>
            <person name="Lindquist E."/>
            <person name="Shapiro H."/>
            <person name="Bruce D."/>
            <person name="Schmutz J."/>
            <person name="Salamov A."/>
            <person name="Fey P."/>
            <person name="Gaudet P."/>
            <person name="Anjard C."/>
            <person name="Babu M.M."/>
            <person name="Basu S."/>
            <person name="Bushmanova Y."/>
            <person name="van der Wel H."/>
            <person name="Katoh-Kurasawa M."/>
            <person name="Dinh C."/>
            <person name="Coutinho P.M."/>
            <person name="Saito T."/>
            <person name="Elias M."/>
            <person name="Schaap P."/>
            <person name="Kay R.R."/>
            <person name="Henrissat B."/>
            <person name="Eichinger L."/>
            <person name="Rivero F."/>
            <person name="Putnam N.H."/>
            <person name="West C.M."/>
            <person name="Loomis W.F."/>
            <person name="Chisholm R.L."/>
            <person name="Shaulsky G."/>
            <person name="Strassmann J.E."/>
            <person name="Queller D.C."/>
            <person name="Kuspa A."/>
            <person name="Grigoriev I.V."/>
        </authorList>
    </citation>
    <scope>NUCLEOTIDE SEQUENCE [LARGE SCALE GENOMIC DNA]</scope>
    <source>
        <strain evidence="3">QSDP1</strain>
    </source>
</reference>
<dbReference type="SUPFAM" id="SSF63491">
    <property type="entry name" value="BAG domain"/>
    <property type="match status" value="1"/>
</dbReference>
<dbReference type="InParanoid" id="F1A5Z5"/>
<organism evidence="2 3">
    <name type="scientific">Dictyostelium purpureum</name>
    <name type="common">Slime mold</name>
    <dbReference type="NCBI Taxonomy" id="5786"/>
    <lineage>
        <taxon>Eukaryota</taxon>
        <taxon>Amoebozoa</taxon>
        <taxon>Evosea</taxon>
        <taxon>Eumycetozoa</taxon>
        <taxon>Dictyostelia</taxon>
        <taxon>Dictyosteliales</taxon>
        <taxon>Dictyosteliaceae</taxon>
        <taxon>Dictyostelium</taxon>
    </lineage>
</organism>